<feature type="region of interest" description="Disordered" evidence="1">
    <location>
        <begin position="228"/>
        <end position="255"/>
    </location>
</feature>
<sequence>MKRSRRASTRPDGPPWLVPRKSGRNRRDSQRRSRHGQSIACNTFPTETPARPAHAHPDATPPRTSARHRDRQTTPDPAPRSGPGLLSPAHPRQMKSVPLSPALQISTQRRRSLIRVVAAPSGAGKAGARGTTMWTSPPRPPLGVDRAWPTGSWHTTPTAGWPRPEDFHAGGPAPRPCGVAALQKVRLPPPGRARQTTPVTPFRRGQPSPRILMPVCARTAVILGPPCRAEVGSAHPRATRRPDGRLAGRAQRRRG</sequence>
<dbReference type="EMBL" id="FNNZ01000016">
    <property type="protein sequence ID" value="SDX19180.1"/>
    <property type="molecule type" value="Genomic_DNA"/>
</dbReference>
<evidence type="ECO:0000256" key="1">
    <source>
        <dbReference type="SAM" id="MobiDB-lite"/>
    </source>
</evidence>
<evidence type="ECO:0000313" key="2">
    <source>
        <dbReference type="EMBL" id="SDX19180.1"/>
    </source>
</evidence>
<reference evidence="3" key="1">
    <citation type="submission" date="2016-10" db="EMBL/GenBank/DDBJ databases">
        <authorList>
            <person name="Varghese N."/>
            <person name="Submissions S."/>
        </authorList>
    </citation>
    <scope>NUCLEOTIDE SEQUENCE [LARGE SCALE GENOMIC DNA]</scope>
    <source>
        <strain evidence="3">DSM 217</strain>
    </source>
</reference>
<proteinExistence type="predicted"/>
<feature type="region of interest" description="Disordered" evidence="1">
    <location>
        <begin position="1"/>
        <end position="106"/>
    </location>
</feature>
<organism evidence="2 3">
    <name type="scientific">Thiocapsa roseopersicina</name>
    <dbReference type="NCBI Taxonomy" id="1058"/>
    <lineage>
        <taxon>Bacteria</taxon>
        <taxon>Pseudomonadati</taxon>
        <taxon>Pseudomonadota</taxon>
        <taxon>Gammaproteobacteria</taxon>
        <taxon>Chromatiales</taxon>
        <taxon>Chromatiaceae</taxon>
        <taxon>Thiocapsa</taxon>
    </lineage>
</organism>
<accession>A0A1H2ZP13</accession>
<dbReference type="AlphaFoldDB" id="A0A1H2ZP13"/>
<evidence type="ECO:0000313" key="3">
    <source>
        <dbReference type="Proteomes" id="UP000198816"/>
    </source>
</evidence>
<dbReference type="STRING" id="1058.SAMN05421783_116105"/>
<keyword evidence="3" id="KW-1185">Reference proteome</keyword>
<feature type="region of interest" description="Disordered" evidence="1">
    <location>
        <begin position="119"/>
        <end position="149"/>
    </location>
</feature>
<dbReference type="Proteomes" id="UP000198816">
    <property type="component" value="Unassembled WGS sequence"/>
</dbReference>
<name>A0A1H2ZP13_THIRO</name>
<protein>
    <submittedName>
        <fullName evidence="2">Uncharacterized protein</fullName>
    </submittedName>
</protein>
<gene>
    <name evidence="2" type="ORF">SAMN05421783_116105</name>
</gene>